<accession>A0A538TKJ3</accession>
<dbReference type="AlphaFoldDB" id="A0A538TKJ3"/>
<dbReference type="Pfam" id="PF02397">
    <property type="entry name" value="Bac_transf"/>
    <property type="match status" value="1"/>
</dbReference>
<reference evidence="9 10" key="1">
    <citation type="journal article" date="2019" name="Nat. Microbiol.">
        <title>Mediterranean grassland soil C-N compound turnover is dependent on rainfall and depth, and is mediated by genomically divergent microorganisms.</title>
        <authorList>
            <person name="Diamond S."/>
            <person name="Andeer P.F."/>
            <person name="Li Z."/>
            <person name="Crits-Christoph A."/>
            <person name="Burstein D."/>
            <person name="Anantharaman K."/>
            <person name="Lane K.R."/>
            <person name="Thomas B.C."/>
            <person name="Pan C."/>
            <person name="Northen T.R."/>
            <person name="Banfield J.F."/>
        </authorList>
    </citation>
    <scope>NUCLEOTIDE SEQUENCE [LARGE SCALE GENOMIC DNA]</scope>
    <source>
        <strain evidence="9">WS_9</strain>
    </source>
</reference>
<dbReference type="InterPro" id="IPR017475">
    <property type="entry name" value="EPS_sugar_tfrase"/>
</dbReference>
<feature type="transmembrane region" description="Helical" evidence="7">
    <location>
        <begin position="113"/>
        <end position="137"/>
    </location>
</feature>
<organism evidence="9 10">
    <name type="scientific">Eiseniibacteriota bacterium</name>
    <dbReference type="NCBI Taxonomy" id="2212470"/>
    <lineage>
        <taxon>Bacteria</taxon>
        <taxon>Candidatus Eiseniibacteriota</taxon>
    </lineage>
</organism>
<keyword evidence="6 7" id="KW-0472">Membrane</keyword>
<feature type="transmembrane region" description="Helical" evidence="7">
    <location>
        <begin position="85"/>
        <end position="107"/>
    </location>
</feature>
<dbReference type="InterPro" id="IPR036291">
    <property type="entry name" value="NAD(P)-bd_dom_sf"/>
</dbReference>
<dbReference type="InterPro" id="IPR003362">
    <property type="entry name" value="Bact_transf"/>
</dbReference>
<name>A0A538TKJ3_UNCEI</name>
<evidence type="ECO:0000256" key="3">
    <source>
        <dbReference type="ARBA" id="ARBA00022679"/>
    </source>
</evidence>
<evidence type="ECO:0000313" key="9">
    <source>
        <dbReference type="EMBL" id="TMQ64135.1"/>
    </source>
</evidence>
<feature type="domain" description="Bacterial sugar transferase" evidence="8">
    <location>
        <begin position="281"/>
        <end position="461"/>
    </location>
</feature>
<keyword evidence="3 9" id="KW-0808">Transferase</keyword>
<dbReference type="Proteomes" id="UP000317691">
    <property type="component" value="Unassembled WGS sequence"/>
</dbReference>
<evidence type="ECO:0000256" key="5">
    <source>
        <dbReference type="ARBA" id="ARBA00022989"/>
    </source>
</evidence>
<dbReference type="Pfam" id="PF13727">
    <property type="entry name" value="CoA_binding_3"/>
    <property type="match status" value="1"/>
</dbReference>
<dbReference type="GO" id="GO:0016020">
    <property type="term" value="C:membrane"/>
    <property type="evidence" value="ECO:0007669"/>
    <property type="project" value="UniProtKB-SubCell"/>
</dbReference>
<protein>
    <submittedName>
        <fullName evidence="9">Undecaprenyl-phosphate glucose phosphotransferase</fullName>
        <ecNumber evidence="9">2.7.8.31</ecNumber>
    </submittedName>
</protein>
<evidence type="ECO:0000256" key="7">
    <source>
        <dbReference type="SAM" id="Phobius"/>
    </source>
</evidence>
<dbReference type="SUPFAM" id="SSF51735">
    <property type="entry name" value="NAD(P)-binding Rossmann-fold domains"/>
    <property type="match status" value="1"/>
</dbReference>
<dbReference type="Gene3D" id="3.40.50.720">
    <property type="entry name" value="NAD(P)-binding Rossmann-like Domain"/>
    <property type="match status" value="1"/>
</dbReference>
<dbReference type="PANTHER" id="PTHR30576:SF0">
    <property type="entry name" value="UNDECAPRENYL-PHOSPHATE N-ACETYLGALACTOSAMINYL 1-PHOSPHATE TRANSFERASE-RELATED"/>
    <property type="match status" value="1"/>
</dbReference>
<evidence type="ECO:0000256" key="2">
    <source>
        <dbReference type="ARBA" id="ARBA00006464"/>
    </source>
</evidence>
<dbReference type="PANTHER" id="PTHR30576">
    <property type="entry name" value="COLANIC BIOSYNTHESIS UDP-GLUCOSE LIPID CARRIER TRANSFERASE"/>
    <property type="match status" value="1"/>
</dbReference>
<proteinExistence type="inferred from homology"/>
<evidence type="ECO:0000256" key="4">
    <source>
        <dbReference type="ARBA" id="ARBA00022692"/>
    </source>
</evidence>
<gene>
    <name evidence="9" type="ORF">E6K79_08265</name>
</gene>
<dbReference type="GO" id="GO:0089702">
    <property type="term" value="F:undecaprenyl-phosphate glucose phosphotransferase activity"/>
    <property type="evidence" value="ECO:0007669"/>
    <property type="project" value="UniProtKB-EC"/>
</dbReference>
<feature type="transmembrane region" description="Helical" evidence="7">
    <location>
        <begin position="12"/>
        <end position="32"/>
    </location>
</feature>
<dbReference type="EMBL" id="VBOZ01000026">
    <property type="protein sequence ID" value="TMQ64135.1"/>
    <property type="molecule type" value="Genomic_DNA"/>
</dbReference>
<comment type="similarity">
    <text evidence="2">Belongs to the bacterial sugar transferase family.</text>
</comment>
<sequence>MTMFARHRQLFLTGIFLLDGVLIFGSWVAAYWVRFQWLRLPAPLGIPPIKGYVWLGAVITPLALLVLRSFHLYRSARTARLSQELWTLVQGIAIVTALAALTSYFWRGELARSVLLLFAIFGAGSLCAAHLSIRVALRALRRRGRNLRHVLIVGTGELAERVARKMAVQSDYGFKVVGIVGAGAADIGKRVADHDVIGTVSELPALAKETGAELVYLALARTEHEAELEALERLSDSTVAVRLVPDLARAFTLNASVEDFDGTPVVLVTETPEQGWNMVAKRAFDMLFAGLGLLLLSPLLLAIALWIKLDSPGPVFYAQERVGVNGRRFLMLKFRTMRTDAEATGPQWSRAADPRRTRAGTILRKLSIDELPQLWNVLVGHMSLVGPRPEQPVFVDRFRASIPRYMLRHHVKSGITGWAQVNGLRGDTPLERRIEYDLYYIENWSMAFDMKILFLTLVRVFHDANAY</sequence>
<keyword evidence="4 7" id="KW-0812">Transmembrane</keyword>
<keyword evidence="5 7" id="KW-1133">Transmembrane helix</keyword>
<feature type="transmembrane region" description="Helical" evidence="7">
    <location>
        <begin position="52"/>
        <end position="73"/>
    </location>
</feature>
<dbReference type="InterPro" id="IPR017473">
    <property type="entry name" value="Undecaprenyl-P_gluc_Ptfrase"/>
</dbReference>
<dbReference type="EC" id="2.7.8.31" evidence="9"/>
<evidence type="ECO:0000256" key="1">
    <source>
        <dbReference type="ARBA" id="ARBA00004141"/>
    </source>
</evidence>
<evidence type="ECO:0000313" key="10">
    <source>
        <dbReference type="Proteomes" id="UP000317691"/>
    </source>
</evidence>
<evidence type="ECO:0000259" key="8">
    <source>
        <dbReference type="Pfam" id="PF02397"/>
    </source>
</evidence>
<dbReference type="NCBIfam" id="TIGR03025">
    <property type="entry name" value="EPS_sugtrans"/>
    <property type="match status" value="1"/>
</dbReference>
<dbReference type="NCBIfam" id="TIGR03023">
    <property type="entry name" value="WcaJ_sugtrans"/>
    <property type="match status" value="1"/>
</dbReference>
<comment type="caution">
    <text evidence="9">The sequence shown here is derived from an EMBL/GenBank/DDBJ whole genome shotgun (WGS) entry which is preliminary data.</text>
</comment>
<comment type="subcellular location">
    <subcellularLocation>
        <location evidence="1">Membrane</location>
        <topology evidence="1">Multi-pass membrane protein</topology>
    </subcellularLocation>
</comment>
<evidence type="ECO:0000256" key="6">
    <source>
        <dbReference type="ARBA" id="ARBA00023136"/>
    </source>
</evidence>
<feature type="transmembrane region" description="Helical" evidence="7">
    <location>
        <begin position="286"/>
        <end position="307"/>
    </location>
</feature>